<dbReference type="SUPFAM" id="SSF50475">
    <property type="entry name" value="FMN-binding split barrel"/>
    <property type="match status" value="1"/>
</dbReference>
<reference evidence="2 3" key="1">
    <citation type="submission" date="2022-09" db="EMBL/GenBank/DDBJ databases">
        <authorList>
            <person name="Palmer J.M."/>
        </authorList>
    </citation>
    <scope>NUCLEOTIDE SEQUENCE [LARGE SCALE GENOMIC DNA]</scope>
    <source>
        <strain evidence="2 3">DSM 7382</strain>
    </source>
</reference>
<sequence length="244" mass="27527">MAAQPRWFQALTKALSLPENKGKTIYQLATVDSHNIPHVRSVGHRDFLIPKTYPAVPVLLATTDVRAAKVTQSLSNSVAELAWWLEGSQDQFRIAGKVTIIPAPSHPFHTMNAIPKGSAIHFLDEGGDKDHPGKYDWEKKRREVYDSMSPYLKASWTRPPPGSAINSYDDAKAWPQKLPKLGEAESEEDKRNAEIAFGNFALVLIEPHEIDWIQLGIFPHQRTRFTRLTNEGNGDEWKEEIQVP</sequence>
<name>A0AAW0GWU9_9APHY</name>
<gene>
    <name evidence="2" type="ORF">QCA50_002398</name>
</gene>
<keyword evidence="3" id="KW-1185">Reference proteome</keyword>
<dbReference type="InterPro" id="IPR024624">
    <property type="entry name" value="Pyridox_Oxase_Alr4036_FMN-bd"/>
</dbReference>
<dbReference type="AlphaFoldDB" id="A0AAW0GWU9"/>
<dbReference type="InterPro" id="IPR012349">
    <property type="entry name" value="Split_barrel_FMN-bd"/>
</dbReference>
<dbReference type="GO" id="GO:0010181">
    <property type="term" value="F:FMN binding"/>
    <property type="evidence" value="ECO:0007669"/>
    <property type="project" value="InterPro"/>
</dbReference>
<feature type="domain" description="Pyridoxamine 5'-phosphate oxidase Alr4036 family FMN-binding" evidence="1">
    <location>
        <begin position="5"/>
        <end position="101"/>
    </location>
</feature>
<proteinExistence type="predicted"/>
<accession>A0AAW0GWU9</accession>
<comment type="caution">
    <text evidence="2">The sequence shown here is derived from an EMBL/GenBank/DDBJ whole genome shotgun (WGS) entry which is preliminary data.</text>
</comment>
<dbReference type="EMBL" id="JASBNA010000002">
    <property type="protein sequence ID" value="KAK7695208.1"/>
    <property type="molecule type" value="Genomic_DNA"/>
</dbReference>
<evidence type="ECO:0000313" key="2">
    <source>
        <dbReference type="EMBL" id="KAK7695208.1"/>
    </source>
</evidence>
<dbReference type="Proteomes" id="UP001385951">
    <property type="component" value="Unassembled WGS sequence"/>
</dbReference>
<protein>
    <recommendedName>
        <fullName evidence="1">Pyridoxamine 5'-phosphate oxidase Alr4036 family FMN-binding domain-containing protein</fullName>
    </recommendedName>
</protein>
<organism evidence="2 3">
    <name type="scientific">Cerrena zonata</name>
    <dbReference type="NCBI Taxonomy" id="2478898"/>
    <lineage>
        <taxon>Eukaryota</taxon>
        <taxon>Fungi</taxon>
        <taxon>Dikarya</taxon>
        <taxon>Basidiomycota</taxon>
        <taxon>Agaricomycotina</taxon>
        <taxon>Agaricomycetes</taxon>
        <taxon>Polyporales</taxon>
        <taxon>Cerrenaceae</taxon>
        <taxon>Cerrena</taxon>
    </lineage>
</organism>
<dbReference type="PANTHER" id="PTHR28243:SF1">
    <property type="entry name" value="PYRIDOXAMINE 5'-PHOSPHATE OXIDASE ALR4036 FAMILY FMN-BINDING DOMAIN-CONTAINING PROTEIN"/>
    <property type="match status" value="1"/>
</dbReference>
<dbReference type="Pfam" id="PF12766">
    <property type="entry name" value="Pyridox_oxase_2"/>
    <property type="match status" value="1"/>
</dbReference>
<dbReference type="Gene3D" id="2.30.110.10">
    <property type="entry name" value="Electron Transport, Fmn-binding Protein, Chain A"/>
    <property type="match status" value="1"/>
</dbReference>
<evidence type="ECO:0000259" key="1">
    <source>
        <dbReference type="Pfam" id="PF12766"/>
    </source>
</evidence>
<dbReference type="PANTHER" id="PTHR28243">
    <property type="entry name" value="AGL049CP"/>
    <property type="match status" value="1"/>
</dbReference>
<evidence type="ECO:0000313" key="3">
    <source>
        <dbReference type="Proteomes" id="UP001385951"/>
    </source>
</evidence>